<evidence type="ECO:0008006" key="4">
    <source>
        <dbReference type="Google" id="ProtNLM"/>
    </source>
</evidence>
<accession>A0ABU2FE91</accession>
<evidence type="ECO:0000313" key="3">
    <source>
        <dbReference type="Proteomes" id="UP001259659"/>
    </source>
</evidence>
<reference evidence="2 3" key="1">
    <citation type="submission" date="2022-06" db="EMBL/GenBank/DDBJ databases">
        <title>Haloarcula sp. a new haloarchaeum isolate from saline soil.</title>
        <authorList>
            <person name="Strakova D."/>
            <person name="Galisteo C."/>
            <person name="Sanchez-Porro C."/>
            <person name="Ventosa A."/>
        </authorList>
    </citation>
    <scope>NUCLEOTIDE SEQUENCE [LARGE SCALE GENOMIC DNA]</scope>
    <source>
        <strain evidence="2 3">S1CR25-12</strain>
    </source>
</reference>
<evidence type="ECO:0000313" key="2">
    <source>
        <dbReference type="EMBL" id="MDS0260577.1"/>
    </source>
</evidence>
<evidence type="ECO:0000256" key="1">
    <source>
        <dbReference type="SAM" id="MobiDB-lite"/>
    </source>
</evidence>
<protein>
    <recommendedName>
        <fullName evidence="4">WD40 repeat domain-containing protein</fullName>
    </recommendedName>
</protein>
<organism evidence="2 3">
    <name type="scientific">Haloarcula saliterrae</name>
    <dbReference type="NCBI Taxonomy" id="2950534"/>
    <lineage>
        <taxon>Archaea</taxon>
        <taxon>Methanobacteriati</taxon>
        <taxon>Methanobacteriota</taxon>
        <taxon>Stenosarchaea group</taxon>
        <taxon>Halobacteria</taxon>
        <taxon>Halobacteriales</taxon>
        <taxon>Haloarculaceae</taxon>
        <taxon>Haloarcula</taxon>
    </lineage>
</organism>
<dbReference type="Proteomes" id="UP001259659">
    <property type="component" value="Unassembled WGS sequence"/>
</dbReference>
<sequence>MFGSESDDETDTDTGWAAVDSPTEKTLTGVVMTVAGPVAVGGSGNVIARFEDSWEVVIDGGPAARRNKLTDVDVSDDGKSVWFCGSSGALGRYDIPTRQKYDYSAPKEKTSTWETVAVAGEAGDERLYAANGSGEVMDATVDGEGCATFGDVVKPGSGSTITALSFGNGNCYAIDTSGNVFLTDGEEWTDIGIRNAQVNFFDVAAHDGAVFVAAGGGLVYRYDRPCRNWTPVQAGEGLLRAIDVTDERDIVVGAGGNAFEQRPKEVWKPVETTVEVVLHDVALGETDVAVGEAGTVIERS</sequence>
<dbReference type="RefSeq" id="WP_310920304.1">
    <property type="nucleotide sequence ID" value="NZ_JAMQON010000004.1"/>
</dbReference>
<dbReference type="EMBL" id="JAMQON010000004">
    <property type="protein sequence ID" value="MDS0260577.1"/>
    <property type="molecule type" value="Genomic_DNA"/>
</dbReference>
<feature type="region of interest" description="Disordered" evidence="1">
    <location>
        <begin position="1"/>
        <end position="21"/>
    </location>
</feature>
<feature type="compositionally biased region" description="Acidic residues" evidence="1">
    <location>
        <begin position="1"/>
        <end position="12"/>
    </location>
</feature>
<name>A0ABU2FE91_9EURY</name>
<keyword evidence="3" id="KW-1185">Reference proteome</keyword>
<gene>
    <name evidence="2" type="ORF">NDI56_14315</name>
</gene>
<comment type="caution">
    <text evidence="2">The sequence shown here is derived from an EMBL/GenBank/DDBJ whole genome shotgun (WGS) entry which is preliminary data.</text>
</comment>
<dbReference type="SUPFAM" id="SSF101898">
    <property type="entry name" value="NHL repeat"/>
    <property type="match status" value="1"/>
</dbReference>
<proteinExistence type="predicted"/>